<evidence type="ECO:0000313" key="3">
    <source>
        <dbReference type="Proteomes" id="UP000324897"/>
    </source>
</evidence>
<protein>
    <recommendedName>
        <fullName evidence="4">Protein FRA10AC1</fullName>
    </recommendedName>
</protein>
<name>A0A5J9ULB2_9POAL</name>
<evidence type="ECO:0008006" key="4">
    <source>
        <dbReference type="Google" id="ProtNLM"/>
    </source>
</evidence>
<dbReference type="PANTHER" id="PTHR11567">
    <property type="entry name" value="ACID PHOSPHATASE-RELATED"/>
    <property type="match status" value="1"/>
</dbReference>
<evidence type="ECO:0000313" key="2">
    <source>
        <dbReference type="EMBL" id="TVU24088.1"/>
    </source>
</evidence>
<evidence type="ECO:0000256" key="1">
    <source>
        <dbReference type="SAM" id="MobiDB-lite"/>
    </source>
</evidence>
<dbReference type="AlphaFoldDB" id="A0A5J9ULB2"/>
<feature type="compositionally biased region" description="Basic and acidic residues" evidence="1">
    <location>
        <begin position="160"/>
        <end position="188"/>
    </location>
</feature>
<sequence>MASLGRLKSAIFDREERKMQYQSHIRGLNAYDRHKKFMKDYVQFYGQDKNLDSSLPIKTDKDTLREGYRYCIADMTQYKKGKVGLRWRTEKEVISGKGQFICGNRHCDEKHGLGSYEVNFSYVEAGEQKQALVKLVACKSLIAVHDERCAEKLAYKRQKEKEKEKELSDEKEIELKDRDKRKREHGESDGTSEDESAEKRSRKKKDRKGASYRNQGNNDEGFEEYLEGMFPNSEAKLLASLHHQPNNSHLTYAALWVPSAASSCDDFCEGLADEGPTHLQQICAPVLCSWRRRTKATIILESHLLMNPCCSNTSSVKYPTATSFERILANLSMLLLVMREYEHSQQGWRSSTFAMLGRQYLLFSVTKKRMSCVAVDSEVSVPTSGVAVQIQIPAARRRRRPSSSDVEPMLCVSVPGLGSASRRAPWWPGLPPDWIWPPSLLLAEAAARMWPRLLATGGAAARHSLTCGRQPRDAAATSAPGASLSLSLFQNDA</sequence>
<dbReference type="EMBL" id="RWGY01000013">
    <property type="protein sequence ID" value="TVU24088.1"/>
    <property type="molecule type" value="Genomic_DNA"/>
</dbReference>
<reference evidence="2 3" key="1">
    <citation type="journal article" date="2019" name="Sci. Rep.">
        <title>A high-quality genome of Eragrostis curvula grass provides insights into Poaceae evolution and supports new strategies to enhance forage quality.</title>
        <authorList>
            <person name="Carballo J."/>
            <person name="Santos B.A.C.M."/>
            <person name="Zappacosta D."/>
            <person name="Garbus I."/>
            <person name="Selva J.P."/>
            <person name="Gallo C.A."/>
            <person name="Diaz A."/>
            <person name="Albertini E."/>
            <person name="Caccamo M."/>
            <person name="Echenique V."/>
        </authorList>
    </citation>
    <scope>NUCLEOTIDE SEQUENCE [LARGE SCALE GENOMIC DNA]</scope>
    <source>
        <strain evidence="3">cv. Victoria</strain>
        <tissue evidence="2">Leaf</tissue>
    </source>
</reference>
<keyword evidence="3" id="KW-1185">Reference proteome</keyword>
<dbReference type="Gramene" id="TVU24088">
    <property type="protein sequence ID" value="TVU24088"/>
    <property type="gene ID" value="EJB05_26484"/>
</dbReference>
<dbReference type="Pfam" id="PF09725">
    <property type="entry name" value="Fra10Ac1"/>
    <property type="match status" value="1"/>
</dbReference>
<dbReference type="GO" id="GO:0016791">
    <property type="term" value="F:phosphatase activity"/>
    <property type="evidence" value="ECO:0007669"/>
    <property type="project" value="TreeGrafter"/>
</dbReference>
<feature type="region of interest" description="Disordered" evidence="1">
    <location>
        <begin position="160"/>
        <end position="220"/>
    </location>
</feature>
<organism evidence="2 3">
    <name type="scientific">Eragrostis curvula</name>
    <name type="common">weeping love grass</name>
    <dbReference type="NCBI Taxonomy" id="38414"/>
    <lineage>
        <taxon>Eukaryota</taxon>
        <taxon>Viridiplantae</taxon>
        <taxon>Streptophyta</taxon>
        <taxon>Embryophyta</taxon>
        <taxon>Tracheophyta</taxon>
        <taxon>Spermatophyta</taxon>
        <taxon>Magnoliopsida</taxon>
        <taxon>Liliopsida</taxon>
        <taxon>Poales</taxon>
        <taxon>Poaceae</taxon>
        <taxon>PACMAD clade</taxon>
        <taxon>Chloridoideae</taxon>
        <taxon>Eragrostideae</taxon>
        <taxon>Eragrostidinae</taxon>
        <taxon>Eragrostis</taxon>
    </lineage>
</organism>
<dbReference type="InterPro" id="IPR050645">
    <property type="entry name" value="Histidine_acid_phosphatase"/>
</dbReference>
<dbReference type="OrthoDB" id="197967at2759"/>
<comment type="caution">
    <text evidence="2">The sequence shown here is derived from an EMBL/GenBank/DDBJ whole genome shotgun (WGS) entry which is preliminary data.</text>
</comment>
<dbReference type="Proteomes" id="UP000324897">
    <property type="component" value="Chromosome 2"/>
</dbReference>
<dbReference type="InterPro" id="IPR019129">
    <property type="entry name" value="Folate-sensitive_fs_Fra10Ac1"/>
</dbReference>
<dbReference type="PANTHER" id="PTHR11567:SF25">
    <property type="entry name" value="PROTEIN FRA10AC1"/>
    <property type="match status" value="1"/>
</dbReference>
<accession>A0A5J9ULB2</accession>
<gene>
    <name evidence="2" type="ORF">EJB05_26484</name>
</gene>
<proteinExistence type="predicted"/>